<feature type="domain" description="BZIP" evidence="1">
    <location>
        <begin position="279"/>
        <end position="339"/>
    </location>
</feature>
<organism evidence="2 3">
    <name type="scientific">Angiostrongylus cantonensis</name>
    <name type="common">Rat lungworm</name>
    <dbReference type="NCBI Taxonomy" id="6313"/>
    <lineage>
        <taxon>Eukaryota</taxon>
        <taxon>Metazoa</taxon>
        <taxon>Ecdysozoa</taxon>
        <taxon>Nematoda</taxon>
        <taxon>Chromadorea</taxon>
        <taxon>Rhabditida</taxon>
        <taxon>Rhabditina</taxon>
        <taxon>Rhabditomorpha</taxon>
        <taxon>Strongyloidea</taxon>
        <taxon>Metastrongylidae</taxon>
        <taxon>Angiostrongylus</taxon>
    </lineage>
</organism>
<evidence type="ECO:0000313" key="3">
    <source>
        <dbReference type="WBParaSite" id="ACAC_0001038901-mRNA-1"/>
    </source>
</evidence>
<dbReference type="AlphaFoldDB" id="A0A0K0DGY3"/>
<name>A0A0K0DGY3_ANGCA</name>
<dbReference type="Gene3D" id="1.20.5.170">
    <property type="match status" value="1"/>
</dbReference>
<evidence type="ECO:0000259" key="1">
    <source>
        <dbReference type="PROSITE" id="PS50217"/>
    </source>
</evidence>
<proteinExistence type="predicted"/>
<accession>A0A0K0DGY3</accession>
<reference evidence="3" key="2">
    <citation type="submission" date="2017-02" db="UniProtKB">
        <authorList>
            <consortium name="WormBaseParasite"/>
        </authorList>
    </citation>
    <scope>IDENTIFICATION</scope>
</reference>
<dbReference type="CDD" id="cd14686">
    <property type="entry name" value="bZIP"/>
    <property type="match status" value="1"/>
</dbReference>
<dbReference type="SUPFAM" id="SSF57959">
    <property type="entry name" value="Leucine zipper domain"/>
    <property type="match status" value="1"/>
</dbReference>
<keyword evidence="2" id="KW-1185">Reference proteome</keyword>
<dbReference type="WBParaSite" id="ACAC_0001038901-mRNA-1">
    <property type="protein sequence ID" value="ACAC_0001038901-mRNA-1"/>
    <property type="gene ID" value="ACAC_0001038901"/>
</dbReference>
<protein>
    <submittedName>
        <fullName evidence="3">BZIP domain-containing protein</fullName>
    </submittedName>
</protein>
<dbReference type="Pfam" id="PF07716">
    <property type="entry name" value="bZIP_2"/>
    <property type="match status" value="1"/>
</dbReference>
<dbReference type="InterPro" id="IPR004827">
    <property type="entry name" value="bZIP"/>
</dbReference>
<dbReference type="PROSITE" id="PS50217">
    <property type="entry name" value="BZIP"/>
    <property type="match status" value="1"/>
</dbReference>
<evidence type="ECO:0000313" key="2">
    <source>
        <dbReference type="Proteomes" id="UP000035642"/>
    </source>
</evidence>
<reference evidence="2" key="1">
    <citation type="submission" date="2012-09" db="EMBL/GenBank/DDBJ databases">
        <authorList>
            <person name="Martin A.A."/>
        </authorList>
    </citation>
    <scope>NUCLEOTIDE SEQUENCE</scope>
</reference>
<dbReference type="InterPro" id="IPR046347">
    <property type="entry name" value="bZIP_sf"/>
</dbReference>
<sequence>MLFQMRKMNPLNGQILDGCSLFEEHPIGCEPFVELGHCEKSDSIEAHSSSFECSEPIVNHDYDDFLAELPYFNQLKSDTSGFTEENSAGQLSSIGNNTEWNKIDDAIEWIEKFGPTEISVVYLINNIDSPSCFDDSDDSAQKQPSDPFDQVTSLIDWEAWNCYLDGNADVDLNECTKTCEDEDVDLLPLVGGTVENTVRTESSNSANSCECGSGLTDLDFSADAKLNEKVVVPKSGPLTWLPSMDDVCNSDCISSSKKSSTVSIKPQKRRGVKMKPLGDDETNHRRLLNRKAAFRYRERKRMKQNEQKRELEYLISHNNQLKRHLRLVRMEIDVWKEKINWAKDADFRC</sequence>
<dbReference type="STRING" id="6313.A0A0K0DGY3"/>
<dbReference type="Proteomes" id="UP000035642">
    <property type="component" value="Unassembled WGS sequence"/>
</dbReference>
<dbReference type="GO" id="GO:0003700">
    <property type="term" value="F:DNA-binding transcription factor activity"/>
    <property type="evidence" value="ECO:0007669"/>
    <property type="project" value="InterPro"/>
</dbReference>